<dbReference type="PANTHER" id="PTHR14580">
    <property type="entry name" value="MULTIPLE MYELOMA TUMOR-ASSOCIATED PROTEIN 2 FAMILY MEMBER"/>
    <property type="match status" value="1"/>
</dbReference>
<organism evidence="2 3">
    <name type="scientific">Acrodontium crateriforme</name>
    <dbReference type="NCBI Taxonomy" id="150365"/>
    <lineage>
        <taxon>Eukaryota</taxon>
        <taxon>Fungi</taxon>
        <taxon>Dikarya</taxon>
        <taxon>Ascomycota</taxon>
        <taxon>Pezizomycotina</taxon>
        <taxon>Dothideomycetes</taxon>
        <taxon>Dothideomycetidae</taxon>
        <taxon>Mycosphaerellales</taxon>
        <taxon>Teratosphaeriaceae</taxon>
        <taxon>Acrodontium</taxon>
    </lineage>
</organism>
<accession>A0AAQ3M383</accession>
<sequence length="216" mass="23990">MDLVQTVRKEGSRGGVDFSWDNVKNSTRREAYLGHSLMAPVGRWQKNKDLGWYAKAEDAELTPEERAEKERKIKREELRKVKEAEEDAMAKALGLPVPDRSANTEPLGMSKEKQIEVDKALKEALGDNGPAADGLEIDLLIVIAGEATKRTVDVENKTNDPEAGNENDDTGKIAADRDLLTAIRRKRGNETGAEDMVLVMKKTTTDLIARYAISRK</sequence>
<dbReference type="Proteomes" id="UP001303373">
    <property type="component" value="Chromosome 5"/>
</dbReference>
<evidence type="ECO:0000313" key="3">
    <source>
        <dbReference type="Proteomes" id="UP001303373"/>
    </source>
</evidence>
<evidence type="ECO:0000313" key="2">
    <source>
        <dbReference type="EMBL" id="WPH00987.1"/>
    </source>
</evidence>
<gene>
    <name evidence="2" type="ORF">R9X50_00382100</name>
</gene>
<keyword evidence="3" id="KW-1185">Reference proteome</keyword>
<dbReference type="InterPro" id="IPR019315">
    <property type="entry name" value="MMTA2_N"/>
</dbReference>
<dbReference type="AlphaFoldDB" id="A0AAQ3M383"/>
<reference evidence="2 3" key="1">
    <citation type="submission" date="2023-11" db="EMBL/GenBank/DDBJ databases">
        <title>An acidophilic fungus is an integral part of prey digestion in a carnivorous sundew plant.</title>
        <authorList>
            <person name="Tsai I.J."/>
        </authorList>
    </citation>
    <scope>NUCLEOTIDE SEQUENCE [LARGE SCALE GENOMIC DNA]</scope>
    <source>
        <strain evidence="2">169a</strain>
    </source>
</reference>
<dbReference type="Pfam" id="PF10159">
    <property type="entry name" value="MMtag"/>
    <property type="match status" value="1"/>
</dbReference>
<proteinExistence type="predicted"/>
<protein>
    <recommendedName>
        <fullName evidence="1">Multiple myeloma tumor-associated protein 2-like N-terminal domain-containing protein</fullName>
    </recommendedName>
</protein>
<dbReference type="InterPro" id="IPR039207">
    <property type="entry name" value="MMTAG2-like"/>
</dbReference>
<dbReference type="PANTHER" id="PTHR14580:SF0">
    <property type="entry name" value="MULTIPLE MYELOMA TUMOR-ASSOCIATED PROTEIN 2"/>
    <property type="match status" value="1"/>
</dbReference>
<feature type="domain" description="Multiple myeloma tumor-associated protein 2-like N-terminal" evidence="1">
    <location>
        <begin position="11"/>
        <end position="94"/>
    </location>
</feature>
<name>A0AAQ3M383_9PEZI</name>
<evidence type="ECO:0000259" key="1">
    <source>
        <dbReference type="Pfam" id="PF10159"/>
    </source>
</evidence>
<dbReference type="EMBL" id="CP138584">
    <property type="protein sequence ID" value="WPH00987.1"/>
    <property type="molecule type" value="Genomic_DNA"/>
</dbReference>